<evidence type="ECO:0000259" key="4">
    <source>
        <dbReference type="PROSITE" id="PS50887"/>
    </source>
</evidence>
<feature type="transmembrane region" description="Helical" evidence="1">
    <location>
        <begin position="141"/>
        <end position="164"/>
    </location>
</feature>
<dbReference type="SMART" id="SM00267">
    <property type="entry name" value="GGDEF"/>
    <property type="match status" value="1"/>
</dbReference>
<dbReference type="Gene3D" id="6.10.340.10">
    <property type="match status" value="1"/>
</dbReference>
<comment type="caution">
    <text evidence="5">The sequence shown here is derived from an EMBL/GenBank/DDBJ whole genome shotgun (WGS) entry which is preliminary data.</text>
</comment>
<organism evidence="5 6">
    <name type="scientific">Litchfieldella rifensis</name>
    <dbReference type="NCBI Taxonomy" id="762643"/>
    <lineage>
        <taxon>Bacteria</taxon>
        <taxon>Pseudomonadati</taxon>
        <taxon>Pseudomonadota</taxon>
        <taxon>Gammaproteobacteria</taxon>
        <taxon>Oceanospirillales</taxon>
        <taxon>Halomonadaceae</taxon>
        <taxon>Litchfieldella</taxon>
    </lineage>
</organism>
<dbReference type="Pfam" id="PF00990">
    <property type="entry name" value="GGDEF"/>
    <property type="match status" value="1"/>
</dbReference>
<evidence type="ECO:0000313" key="5">
    <source>
        <dbReference type="EMBL" id="MFC3285287.1"/>
    </source>
</evidence>
<dbReference type="InterPro" id="IPR003660">
    <property type="entry name" value="HAMP_dom"/>
</dbReference>
<dbReference type="InterPro" id="IPR035919">
    <property type="entry name" value="EAL_sf"/>
</dbReference>
<dbReference type="EMBL" id="JBHRUG010000031">
    <property type="protein sequence ID" value="MFC3285287.1"/>
    <property type="molecule type" value="Genomic_DNA"/>
</dbReference>
<dbReference type="RefSeq" id="WP_386776061.1">
    <property type="nucleotide sequence ID" value="NZ_JBHRUG010000031.1"/>
</dbReference>
<dbReference type="InterPro" id="IPR001633">
    <property type="entry name" value="EAL_dom"/>
</dbReference>
<gene>
    <name evidence="5" type="ORF">ACFOEV_16945</name>
</gene>
<proteinExistence type="predicted"/>
<dbReference type="Gene3D" id="3.30.70.270">
    <property type="match status" value="1"/>
</dbReference>
<feature type="domain" description="HAMP" evidence="3">
    <location>
        <begin position="169"/>
        <end position="221"/>
    </location>
</feature>
<dbReference type="InterPro" id="IPR050706">
    <property type="entry name" value="Cyclic-di-GMP_PDE-like"/>
</dbReference>
<dbReference type="Gene3D" id="3.20.20.450">
    <property type="entry name" value="EAL domain"/>
    <property type="match status" value="1"/>
</dbReference>
<accession>A0ABV7LS04</accession>
<keyword evidence="1" id="KW-1133">Transmembrane helix</keyword>
<dbReference type="SUPFAM" id="SSF55073">
    <property type="entry name" value="Nucleotide cyclase"/>
    <property type="match status" value="1"/>
</dbReference>
<dbReference type="Pfam" id="PF00563">
    <property type="entry name" value="EAL"/>
    <property type="match status" value="1"/>
</dbReference>
<dbReference type="CDD" id="cd01948">
    <property type="entry name" value="EAL"/>
    <property type="match status" value="1"/>
</dbReference>
<dbReference type="InterPro" id="IPR043128">
    <property type="entry name" value="Rev_trsase/Diguanyl_cyclase"/>
</dbReference>
<dbReference type="NCBIfam" id="TIGR00254">
    <property type="entry name" value="GGDEF"/>
    <property type="match status" value="1"/>
</dbReference>
<feature type="domain" description="EAL" evidence="2">
    <location>
        <begin position="399"/>
        <end position="653"/>
    </location>
</feature>
<reference evidence="6" key="1">
    <citation type="journal article" date="2019" name="Int. J. Syst. Evol. Microbiol.">
        <title>The Global Catalogue of Microorganisms (GCM) 10K type strain sequencing project: providing services to taxonomists for standard genome sequencing and annotation.</title>
        <authorList>
            <consortium name="The Broad Institute Genomics Platform"/>
            <consortium name="The Broad Institute Genome Sequencing Center for Infectious Disease"/>
            <person name="Wu L."/>
            <person name="Ma J."/>
        </authorList>
    </citation>
    <scope>NUCLEOTIDE SEQUENCE [LARGE SCALE GENOMIC DNA]</scope>
    <source>
        <strain evidence="6">CECT 7698</strain>
    </source>
</reference>
<dbReference type="PROSITE" id="PS50883">
    <property type="entry name" value="EAL"/>
    <property type="match status" value="1"/>
</dbReference>
<dbReference type="PANTHER" id="PTHR33121:SF70">
    <property type="entry name" value="SIGNALING PROTEIN YKOW"/>
    <property type="match status" value="1"/>
</dbReference>
<feature type="transmembrane region" description="Helical" evidence="1">
    <location>
        <begin position="12"/>
        <end position="34"/>
    </location>
</feature>
<keyword evidence="1" id="KW-0812">Transmembrane</keyword>
<evidence type="ECO:0000256" key="1">
    <source>
        <dbReference type="SAM" id="Phobius"/>
    </source>
</evidence>
<evidence type="ECO:0000313" key="6">
    <source>
        <dbReference type="Proteomes" id="UP001595579"/>
    </source>
</evidence>
<feature type="domain" description="GGDEF" evidence="4">
    <location>
        <begin position="255"/>
        <end position="389"/>
    </location>
</feature>
<dbReference type="PROSITE" id="PS50887">
    <property type="entry name" value="GGDEF"/>
    <property type="match status" value="1"/>
</dbReference>
<evidence type="ECO:0000259" key="3">
    <source>
        <dbReference type="PROSITE" id="PS50885"/>
    </source>
</evidence>
<name>A0ABV7LS04_9GAMM</name>
<keyword evidence="6" id="KW-1185">Reference proteome</keyword>
<dbReference type="PANTHER" id="PTHR33121">
    <property type="entry name" value="CYCLIC DI-GMP PHOSPHODIESTERASE PDEF"/>
    <property type="match status" value="1"/>
</dbReference>
<dbReference type="SMART" id="SM00052">
    <property type="entry name" value="EAL"/>
    <property type="match status" value="1"/>
</dbReference>
<dbReference type="PROSITE" id="PS50885">
    <property type="entry name" value="HAMP"/>
    <property type="match status" value="1"/>
</dbReference>
<dbReference type="InterPro" id="IPR029787">
    <property type="entry name" value="Nucleotide_cyclase"/>
</dbReference>
<evidence type="ECO:0000259" key="2">
    <source>
        <dbReference type="PROSITE" id="PS50883"/>
    </source>
</evidence>
<dbReference type="InterPro" id="IPR000160">
    <property type="entry name" value="GGDEF_dom"/>
</dbReference>
<protein>
    <submittedName>
        <fullName evidence="5">Bifunctional diguanylate cyclase/phosphodiesterase</fullName>
    </submittedName>
</protein>
<dbReference type="SUPFAM" id="SSF141868">
    <property type="entry name" value="EAL domain-like"/>
    <property type="match status" value="1"/>
</dbReference>
<keyword evidence="1" id="KW-0472">Membrane</keyword>
<dbReference type="Proteomes" id="UP001595579">
    <property type="component" value="Unassembled WGS sequence"/>
</dbReference>
<dbReference type="CDD" id="cd01949">
    <property type="entry name" value="GGDEF"/>
    <property type="match status" value="1"/>
</dbReference>
<sequence>MYRHPSLNRLFLLRVIPLGLVISLLLGLINAWHLQHRFEEELARKQVELLRIGATLLAAPLWDSDQHSLTELTDALLADPDVASVSIRDNAGSLMLARHDGHRPNGLQARSEPIVFENAQLQRVLGSVELVFTRQRLASQILWSILYTLLAVGLMVLTVSWWTLRFNRHHVIAPLNAILDTLRALRAGQGFSPVASDAPGEVGQALRAFNMLGAQLDQAHDQIEQQARRDSLSPLLNRAGFQEALASWFDACPGRSLGILHLDINHFRWINESFGQEAGNHVLQDVAQRLMSLSEGRATLPPARLGGDEFVLAFADADASLLEREVRRLQQGMHFPLTVSGQELFISFSIGGALFPLHAKTLESLLKCVELALHQGKERSRGDYRLYQPTPSRLPAREMIALERDLHHALHHGGLRLVLQPIVSHDEERIIGAEALLRIEHPERGELSPQIFVPVAEESGLIIPLSQWVLEQGLAWLADVSTQGYPDLTLSFNVSVREFHDGGLVERLTSTLARHELMAERIILEVTENLMLESSPAILEQFHAIRALGCRLAIDDFGTGFSSLSYLQHLPFDIIKIDRCFVQELSDASHQAQLVKAMIEMGHALGLKVTVEGIENAQHAAYCRKVGADHLQGYHYARPLPAERFLACLLRPEHSLE</sequence>